<proteinExistence type="predicted"/>
<dbReference type="EMBL" id="JAGTXO010000008">
    <property type="protein sequence ID" value="KAG8466421.1"/>
    <property type="molecule type" value="Genomic_DNA"/>
</dbReference>
<dbReference type="Proteomes" id="UP000751190">
    <property type="component" value="Unassembled WGS sequence"/>
</dbReference>
<dbReference type="OrthoDB" id="434276at2759"/>
<evidence type="ECO:0000256" key="2">
    <source>
        <dbReference type="SAM" id="Phobius"/>
    </source>
</evidence>
<name>A0A8J5XCZ5_DIALT</name>
<protein>
    <submittedName>
        <fullName evidence="3">Uncharacterized protein</fullName>
    </submittedName>
</protein>
<evidence type="ECO:0000256" key="1">
    <source>
        <dbReference type="SAM" id="MobiDB-lite"/>
    </source>
</evidence>
<evidence type="ECO:0000313" key="4">
    <source>
        <dbReference type="Proteomes" id="UP000751190"/>
    </source>
</evidence>
<keyword evidence="2" id="KW-0472">Membrane</keyword>
<comment type="caution">
    <text evidence="3">The sequence shown here is derived from an EMBL/GenBank/DDBJ whole genome shotgun (WGS) entry which is preliminary data.</text>
</comment>
<dbReference type="Pfam" id="PF14023">
    <property type="entry name" value="Bestrophin-like"/>
    <property type="match status" value="1"/>
</dbReference>
<feature type="region of interest" description="Disordered" evidence="1">
    <location>
        <begin position="334"/>
        <end position="354"/>
    </location>
</feature>
<keyword evidence="2" id="KW-0812">Transmembrane</keyword>
<keyword evidence="4" id="KW-1185">Reference proteome</keyword>
<feature type="transmembrane region" description="Helical" evidence="2">
    <location>
        <begin position="96"/>
        <end position="116"/>
    </location>
</feature>
<keyword evidence="2" id="KW-1133">Transmembrane helix</keyword>
<dbReference type="OMA" id="RINIEAC"/>
<sequence>MSESARRAPAQHELDEDFCLLPPDETPSPDEANRFGLFDAALVAGPFLVPGAAFVTWDGTARSARFALDRLAHRSWFSVDGGAYEIQILVPTTNGIVVPALAIALGTLTATTIGALRQRQLELRTRINIEACELSVLRSLFVDGGGSRLPAPKRAQLLGYLSAYTSRILGESISGVQIGRIERAGVADNELNALLAQLHREEAHADAAATAAGVAPRWLSSAEALVVSLNGHRSQRLAEVLRFLDSIQICILWTMLTGVFVAIGALMLDLGEPFRGSFRVDSSTYQLVVMRAELAALVQALAREPQPAVVPAGVTPAIAAAAEPAPDERRAWGALADGADGAVPPPSRAGGVKR</sequence>
<reference evidence="3" key="1">
    <citation type="submission" date="2021-05" db="EMBL/GenBank/DDBJ databases">
        <title>The genome of the haptophyte Pavlova lutheri (Diacronema luteri, Pavlovales) - a model for lipid biosynthesis in eukaryotic algae.</title>
        <authorList>
            <person name="Hulatt C.J."/>
            <person name="Posewitz M.C."/>
        </authorList>
    </citation>
    <scope>NUCLEOTIDE SEQUENCE</scope>
    <source>
        <strain evidence="3">NIVA-4/92</strain>
    </source>
</reference>
<organism evidence="3 4">
    <name type="scientific">Diacronema lutheri</name>
    <name type="common">Unicellular marine alga</name>
    <name type="synonym">Monochrysis lutheri</name>
    <dbReference type="NCBI Taxonomy" id="2081491"/>
    <lineage>
        <taxon>Eukaryota</taxon>
        <taxon>Haptista</taxon>
        <taxon>Haptophyta</taxon>
        <taxon>Pavlovophyceae</taxon>
        <taxon>Pavlovales</taxon>
        <taxon>Pavlovaceae</taxon>
        <taxon>Diacronema</taxon>
    </lineage>
</organism>
<dbReference type="AlphaFoldDB" id="A0A8J5XCZ5"/>
<gene>
    <name evidence="3" type="ORF">KFE25_002177</name>
</gene>
<dbReference type="InterPro" id="IPR025333">
    <property type="entry name" value="DUF4239"/>
</dbReference>
<accession>A0A8J5XCZ5</accession>
<evidence type="ECO:0000313" key="3">
    <source>
        <dbReference type="EMBL" id="KAG8466421.1"/>
    </source>
</evidence>
<feature type="transmembrane region" description="Helical" evidence="2">
    <location>
        <begin position="243"/>
        <end position="268"/>
    </location>
</feature>